<dbReference type="SMART" id="SM00256">
    <property type="entry name" value="FBOX"/>
    <property type="match status" value="1"/>
</dbReference>
<keyword evidence="6" id="KW-1185">Reference proteome</keyword>
<evidence type="ECO:0000256" key="3">
    <source>
        <dbReference type="PROSITE-ProRule" id="PRU00339"/>
    </source>
</evidence>
<protein>
    <submittedName>
        <fullName evidence="5">Hsp70-Hsp90 organizing protein</fullName>
    </submittedName>
</protein>
<sequence length="324" mass="37748">MEIDHEQEVKKKFSARYKTIAKQAFSQGLFDNALKLYEISIKCFPIDPVLYSNCCACLLKLRRYEEAKKAAEMCINLDDGNVRGHRGLGQSLLMLGKYEDAISSFNNSKRLLPENIYSLHEPLDASINICKQSLVEIGQIRINFLLIIPNEVINYILEYLDATSLLRCIEVCSTLHTFANKETLFEPLCHLQWKGKLKTKHTIPFELDHTWKNTFFECQKYSKRDLICDEDLCMFKWRFESAVPLHNYSGDLLFHANHSYDAHIDHYGWFDSRGTCWTIIDGGRGLQIANRPRYHSIQRKDDWGWKMFNGEVVLQTVSVQEMED</sequence>
<feature type="domain" description="F-box" evidence="4">
    <location>
        <begin position="142"/>
        <end position="188"/>
    </location>
</feature>
<dbReference type="SUPFAM" id="SSF81383">
    <property type="entry name" value="F-box domain"/>
    <property type="match status" value="1"/>
</dbReference>
<keyword evidence="1" id="KW-0677">Repeat</keyword>
<comment type="caution">
    <text evidence="5">The sequence shown here is derived from an EMBL/GenBank/DDBJ whole genome shotgun (WGS) entry which is preliminary data.</text>
</comment>
<evidence type="ECO:0000256" key="2">
    <source>
        <dbReference type="ARBA" id="ARBA00022803"/>
    </source>
</evidence>
<dbReference type="InterPro" id="IPR019734">
    <property type="entry name" value="TPR_rpt"/>
</dbReference>
<evidence type="ECO:0000313" key="6">
    <source>
        <dbReference type="Proteomes" id="UP001431209"/>
    </source>
</evidence>
<dbReference type="SUPFAM" id="SSF48452">
    <property type="entry name" value="TPR-like"/>
    <property type="match status" value="1"/>
</dbReference>
<dbReference type="SMART" id="SM00028">
    <property type="entry name" value="TPR"/>
    <property type="match status" value="3"/>
</dbReference>
<keyword evidence="2 3" id="KW-0802">TPR repeat</keyword>
<dbReference type="InterPro" id="IPR001810">
    <property type="entry name" value="F-box_dom"/>
</dbReference>
<dbReference type="AlphaFoldDB" id="A0AAW2YMP6"/>
<organism evidence="5 6">
    <name type="scientific">Acrasis kona</name>
    <dbReference type="NCBI Taxonomy" id="1008807"/>
    <lineage>
        <taxon>Eukaryota</taxon>
        <taxon>Discoba</taxon>
        <taxon>Heterolobosea</taxon>
        <taxon>Tetramitia</taxon>
        <taxon>Eutetramitia</taxon>
        <taxon>Acrasidae</taxon>
        <taxon>Acrasis</taxon>
    </lineage>
</organism>
<gene>
    <name evidence="5" type="ORF">AKO1_008525</name>
</gene>
<evidence type="ECO:0000259" key="4">
    <source>
        <dbReference type="PROSITE" id="PS50181"/>
    </source>
</evidence>
<dbReference type="PROSITE" id="PS50181">
    <property type="entry name" value="FBOX"/>
    <property type="match status" value="1"/>
</dbReference>
<dbReference type="Gene3D" id="1.20.1280.50">
    <property type="match status" value="1"/>
</dbReference>
<reference evidence="5 6" key="1">
    <citation type="submission" date="2024-03" db="EMBL/GenBank/DDBJ databases">
        <title>The Acrasis kona genome and developmental transcriptomes reveal deep origins of eukaryotic multicellular pathways.</title>
        <authorList>
            <person name="Sheikh S."/>
            <person name="Fu C.-J."/>
            <person name="Brown M.W."/>
            <person name="Baldauf S.L."/>
        </authorList>
    </citation>
    <scope>NUCLEOTIDE SEQUENCE [LARGE SCALE GENOMIC DNA]</scope>
    <source>
        <strain evidence="5 6">ATCC MYA-3509</strain>
    </source>
</reference>
<dbReference type="InterPro" id="IPR011990">
    <property type="entry name" value="TPR-like_helical_dom_sf"/>
</dbReference>
<dbReference type="PROSITE" id="PS50005">
    <property type="entry name" value="TPR"/>
    <property type="match status" value="1"/>
</dbReference>
<name>A0AAW2YMP6_9EUKA</name>
<feature type="repeat" description="TPR" evidence="3">
    <location>
        <begin position="82"/>
        <end position="115"/>
    </location>
</feature>
<accession>A0AAW2YMP6</accession>
<evidence type="ECO:0000313" key="5">
    <source>
        <dbReference type="EMBL" id="KAL0478268.1"/>
    </source>
</evidence>
<dbReference type="InterPro" id="IPR036047">
    <property type="entry name" value="F-box-like_dom_sf"/>
</dbReference>
<dbReference type="EMBL" id="JAOPGA020000356">
    <property type="protein sequence ID" value="KAL0478268.1"/>
    <property type="molecule type" value="Genomic_DNA"/>
</dbReference>
<proteinExistence type="predicted"/>
<dbReference type="PANTHER" id="PTHR22904:SF523">
    <property type="entry name" value="STRESS-INDUCED-PHOSPHOPROTEIN 1"/>
    <property type="match status" value="1"/>
</dbReference>
<evidence type="ECO:0000256" key="1">
    <source>
        <dbReference type="ARBA" id="ARBA00022737"/>
    </source>
</evidence>
<dbReference type="GO" id="GO:0051879">
    <property type="term" value="F:Hsp90 protein binding"/>
    <property type="evidence" value="ECO:0007669"/>
    <property type="project" value="TreeGrafter"/>
</dbReference>
<dbReference type="Proteomes" id="UP001431209">
    <property type="component" value="Unassembled WGS sequence"/>
</dbReference>
<dbReference type="Gene3D" id="1.25.40.10">
    <property type="entry name" value="Tetratricopeptide repeat domain"/>
    <property type="match status" value="1"/>
</dbReference>
<dbReference type="PANTHER" id="PTHR22904">
    <property type="entry name" value="TPR REPEAT CONTAINING PROTEIN"/>
    <property type="match status" value="1"/>
</dbReference>
<dbReference type="Pfam" id="PF12937">
    <property type="entry name" value="F-box-like"/>
    <property type="match status" value="1"/>
</dbReference>